<protein>
    <submittedName>
        <fullName evidence="1">Uncharacterized protein</fullName>
    </submittedName>
</protein>
<evidence type="ECO:0000313" key="2">
    <source>
        <dbReference type="Proteomes" id="UP000613580"/>
    </source>
</evidence>
<dbReference type="Proteomes" id="UP000613580">
    <property type="component" value="Unassembled WGS sequence"/>
</dbReference>
<comment type="caution">
    <text evidence="1">The sequence shown here is derived from an EMBL/GenBank/DDBJ whole genome shotgun (WGS) entry which is preliminary data.</text>
</comment>
<evidence type="ECO:0000313" key="1">
    <source>
        <dbReference type="EMBL" id="KAF7296597.1"/>
    </source>
</evidence>
<dbReference type="AlphaFoldDB" id="A0A8H6VWN1"/>
<keyword evidence="2" id="KW-1185">Reference proteome</keyword>
<proteinExistence type="predicted"/>
<sequence length="167" mass="18376">MRRPPTALTPSRHADSEFDLCISYSPPKRGGDARGRPWSRFGVLAPRVWRFGMILDDVIVRPVALRPDPVLAAPRRSYAFECPMRRLASKGLDGRRSLWNLNSNLKLQSTNASAWIRARAALEEGGLHGLKDDHGERGSSLLVVVDVGLDCHGRVRGLGGKQEGGKD</sequence>
<dbReference type="EMBL" id="JACAZE010000016">
    <property type="protein sequence ID" value="KAF7296597.1"/>
    <property type="molecule type" value="Genomic_DNA"/>
</dbReference>
<gene>
    <name evidence="1" type="ORF">HMN09_01067300</name>
</gene>
<accession>A0A8H6VWN1</accession>
<reference evidence="1" key="1">
    <citation type="submission" date="2020-05" db="EMBL/GenBank/DDBJ databases">
        <title>Mycena genomes resolve the evolution of fungal bioluminescence.</title>
        <authorList>
            <person name="Tsai I.J."/>
        </authorList>
    </citation>
    <scope>NUCLEOTIDE SEQUENCE</scope>
    <source>
        <strain evidence="1">110903Hualien_Pintung</strain>
    </source>
</reference>
<organism evidence="1 2">
    <name type="scientific">Mycena chlorophos</name>
    <name type="common">Agaric fungus</name>
    <name type="synonym">Agaricus chlorophos</name>
    <dbReference type="NCBI Taxonomy" id="658473"/>
    <lineage>
        <taxon>Eukaryota</taxon>
        <taxon>Fungi</taxon>
        <taxon>Dikarya</taxon>
        <taxon>Basidiomycota</taxon>
        <taxon>Agaricomycotina</taxon>
        <taxon>Agaricomycetes</taxon>
        <taxon>Agaricomycetidae</taxon>
        <taxon>Agaricales</taxon>
        <taxon>Marasmiineae</taxon>
        <taxon>Mycenaceae</taxon>
        <taxon>Mycena</taxon>
    </lineage>
</organism>
<name>A0A8H6VWN1_MYCCL</name>